<evidence type="ECO:0008006" key="4">
    <source>
        <dbReference type="Google" id="ProtNLM"/>
    </source>
</evidence>
<dbReference type="Pfam" id="PF04938">
    <property type="entry name" value="SIP1"/>
    <property type="match status" value="1"/>
</dbReference>
<evidence type="ECO:0000313" key="3">
    <source>
        <dbReference type="EMBL" id="CAD8686207.1"/>
    </source>
</evidence>
<dbReference type="Gene3D" id="1.20.58.1070">
    <property type="match status" value="1"/>
</dbReference>
<reference evidence="3" key="1">
    <citation type="submission" date="2021-01" db="EMBL/GenBank/DDBJ databases">
        <authorList>
            <person name="Corre E."/>
            <person name="Pelletier E."/>
            <person name="Niang G."/>
            <person name="Scheremetjew M."/>
            <person name="Finn R."/>
            <person name="Kale V."/>
            <person name="Holt S."/>
            <person name="Cochrane G."/>
            <person name="Meng A."/>
            <person name="Brown T."/>
            <person name="Cohen L."/>
        </authorList>
    </citation>
    <scope>NUCLEOTIDE SEQUENCE</scope>
    <source>
        <strain evidence="3">CCMP722</strain>
    </source>
</reference>
<evidence type="ECO:0000256" key="1">
    <source>
        <dbReference type="ARBA" id="ARBA00025758"/>
    </source>
</evidence>
<organism evidence="3">
    <name type="scientific">Pyramimonas obovata</name>
    <dbReference type="NCBI Taxonomy" id="1411642"/>
    <lineage>
        <taxon>Eukaryota</taxon>
        <taxon>Viridiplantae</taxon>
        <taxon>Chlorophyta</taxon>
        <taxon>Pyramimonadophyceae</taxon>
        <taxon>Pyramimonadales</taxon>
        <taxon>Pyramimonadaceae</taxon>
        <taxon>Pyramimonas</taxon>
        <taxon>Pyramimonas incertae sedis</taxon>
    </lineage>
</organism>
<dbReference type="AlphaFoldDB" id="A0A7S0WV45"/>
<gene>
    <name evidence="3" type="ORF">POBO1169_LOCUS17597</name>
</gene>
<dbReference type="InterPro" id="IPR035426">
    <property type="entry name" value="Gemin2/Brr1"/>
</dbReference>
<dbReference type="GO" id="GO:0000387">
    <property type="term" value="P:spliceosomal snRNP assembly"/>
    <property type="evidence" value="ECO:0007669"/>
    <property type="project" value="InterPro"/>
</dbReference>
<dbReference type="PANTHER" id="PTHR12794:SF0">
    <property type="entry name" value="GEM-ASSOCIATED PROTEIN 2"/>
    <property type="match status" value="1"/>
</dbReference>
<dbReference type="GO" id="GO:0005634">
    <property type="term" value="C:nucleus"/>
    <property type="evidence" value="ECO:0007669"/>
    <property type="project" value="TreeGrafter"/>
</dbReference>
<dbReference type="EMBL" id="HBFA01035108">
    <property type="protein sequence ID" value="CAD8686207.1"/>
    <property type="molecule type" value="Transcribed_RNA"/>
</dbReference>
<comment type="similarity">
    <text evidence="1">Belongs to the gemin-2 family.</text>
</comment>
<accession>A0A7S0WV45</accession>
<dbReference type="GO" id="GO:0032797">
    <property type="term" value="C:SMN complex"/>
    <property type="evidence" value="ECO:0007669"/>
    <property type="project" value="TreeGrafter"/>
</dbReference>
<dbReference type="PANTHER" id="PTHR12794">
    <property type="entry name" value="GEMIN2"/>
    <property type="match status" value="1"/>
</dbReference>
<proteinExistence type="inferred from homology"/>
<feature type="region of interest" description="Disordered" evidence="2">
    <location>
        <begin position="1"/>
        <end position="59"/>
    </location>
</feature>
<evidence type="ECO:0000256" key="2">
    <source>
        <dbReference type="SAM" id="MobiDB-lite"/>
    </source>
</evidence>
<name>A0A7S0WV45_9CHLO</name>
<sequence>MQVPDDAVGRREEGEEEWDDEETYEGEEEYDESSDDELLPKALPIEGAPSFDDGPPTSAEEYLRQVRWEAKQLPKVVCAKINLRQFDDNRTKYVPRAGQVKAEEESLVTPSSHFPEQEWMEAFLSDFKELREALEASDWRAPRQVDQPSKLPHSRDVRAWECFCLGGKVDDAPSTEDGVEEQTASHGGNPPLVSTLATLDEVRTAALLQQMVKWVESAPSLSEQHAQWMFSLLCTLSTPIDASTAASLRALVRWCYKRRALAPSADPEVERCNILLAIAGRHFSQGGDVKIVAS</sequence>
<protein>
    <recommendedName>
        <fullName evidence="4">Gem-associated protein 2</fullName>
    </recommendedName>
</protein>
<feature type="compositionally biased region" description="Acidic residues" evidence="2">
    <location>
        <begin position="14"/>
        <end position="37"/>
    </location>
</feature>